<comment type="subcellular location">
    <subcellularLocation>
        <location evidence="3">Cell projection</location>
        <location evidence="3">Ruffle membrane</location>
    </subcellularLocation>
    <subcellularLocation>
        <location evidence="2">Cytoplasm</location>
    </subcellularLocation>
    <subcellularLocation>
        <location evidence="1">Membrane</location>
        <topology evidence="1">Peripheral membrane protein</topology>
    </subcellularLocation>
</comment>
<name>A0AAE3MHS3_9BACT</name>
<proteinExistence type="inferred from homology"/>
<keyword evidence="8" id="KW-0276">Fatty acid metabolism</keyword>
<dbReference type="Pfam" id="PF03061">
    <property type="entry name" value="4HBT"/>
    <property type="match status" value="1"/>
</dbReference>
<dbReference type="SUPFAM" id="SSF54637">
    <property type="entry name" value="Thioesterase/thiol ester dehydrase-isomerase"/>
    <property type="match status" value="1"/>
</dbReference>
<dbReference type="Gene3D" id="3.10.129.10">
    <property type="entry name" value="Hotdog Thioesterase"/>
    <property type="match status" value="1"/>
</dbReference>
<evidence type="ECO:0000256" key="10">
    <source>
        <dbReference type="ARBA" id="ARBA00023098"/>
    </source>
</evidence>
<evidence type="ECO:0000256" key="13">
    <source>
        <dbReference type="ARBA" id="ARBA00035852"/>
    </source>
</evidence>
<gene>
    <name evidence="25" type="ORF">OM074_20275</name>
</gene>
<dbReference type="InterPro" id="IPR003736">
    <property type="entry name" value="PAAI_dom"/>
</dbReference>
<dbReference type="GO" id="GO:0006631">
    <property type="term" value="P:fatty acid metabolic process"/>
    <property type="evidence" value="ECO:0007669"/>
    <property type="project" value="UniProtKB-KW"/>
</dbReference>
<keyword evidence="12" id="KW-0966">Cell projection</keyword>
<evidence type="ECO:0000256" key="3">
    <source>
        <dbReference type="ARBA" id="ARBA00004632"/>
    </source>
</evidence>
<comment type="catalytic activity">
    <reaction evidence="22">
        <text>dodecanoyl-CoA + H2O = dodecanoate + CoA + H(+)</text>
        <dbReference type="Rhea" id="RHEA:30135"/>
        <dbReference type="ChEBI" id="CHEBI:15377"/>
        <dbReference type="ChEBI" id="CHEBI:15378"/>
        <dbReference type="ChEBI" id="CHEBI:18262"/>
        <dbReference type="ChEBI" id="CHEBI:57287"/>
        <dbReference type="ChEBI" id="CHEBI:57375"/>
    </reaction>
    <physiologicalReaction direction="left-to-right" evidence="22">
        <dbReference type="Rhea" id="RHEA:30136"/>
    </physiologicalReaction>
</comment>
<comment type="similarity">
    <text evidence="15">Belongs to the THEM4/THEM5 thioesterase family.</text>
</comment>
<evidence type="ECO:0000313" key="25">
    <source>
        <dbReference type="EMBL" id="MCW3807971.1"/>
    </source>
</evidence>
<evidence type="ECO:0000256" key="4">
    <source>
        <dbReference type="ARBA" id="ARBA00022475"/>
    </source>
</evidence>
<evidence type="ECO:0000256" key="17">
    <source>
        <dbReference type="ARBA" id="ARBA00040123"/>
    </source>
</evidence>
<evidence type="ECO:0000256" key="22">
    <source>
        <dbReference type="ARBA" id="ARBA00048074"/>
    </source>
</evidence>
<evidence type="ECO:0000256" key="9">
    <source>
        <dbReference type="ARBA" id="ARBA00022946"/>
    </source>
</evidence>
<comment type="catalytic activity">
    <reaction evidence="14">
        <text>(9Z)-octadecenoyl-CoA + H2O = (9Z)-octadecenoate + CoA + H(+)</text>
        <dbReference type="Rhea" id="RHEA:40139"/>
        <dbReference type="ChEBI" id="CHEBI:15377"/>
        <dbReference type="ChEBI" id="CHEBI:15378"/>
        <dbReference type="ChEBI" id="CHEBI:30823"/>
        <dbReference type="ChEBI" id="CHEBI:57287"/>
        <dbReference type="ChEBI" id="CHEBI:57387"/>
    </reaction>
    <physiologicalReaction direction="left-to-right" evidence="14">
        <dbReference type="Rhea" id="RHEA:40140"/>
    </physiologicalReaction>
</comment>
<organism evidence="25 26">
    <name type="scientific">Plebeiibacterium marinum</name>
    <dbReference type="NCBI Taxonomy" id="2992111"/>
    <lineage>
        <taxon>Bacteria</taxon>
        <taxon>Pseudomonadati</taxon>
        <taxon>Bacteroidota</taxon>
        <taxon>Bacteroidia</taxon>
        <taxon>Marinilabiliales</taxon>
        <taxon>Marinilabiliaceae</taxon>
        <taxon>Plebeiibacterium</taxon>
    </lineage>
</organism>
<evidence type="ECO:0000256" key="11">
    <source>
        <dbReference type="ARBA" id="ARBA00023136"/>
    </source>
</evidence>
<reference evidence="25" key="1">
    <citation type="submission" date="2022-10" db="EMBL/GenBank/DDBJ databases">
        <authorList>
            <person name="Yu W.X."/>
        </authorList>
    </citation>
    <scope>NUCLEOTIDE SEQUENCE</scope>
    <source>
        <strain evidence="25">D04</strain>
    </source>
</reference>
<protein>
    <recommendedName>
        <fullName evidence="17">Acyl-coenzyme A thioesterase THEM4</fullName>
        <ecNumber evidence="16">3.1.2.2</ecNumber>
    </recommendedName>
    <alternativeName>
        <fullName evidence="18">Thioesterase superfamily member 4</fullName>
    </alternativeName>
</protein>
<evidence type="ECO:0000256" key="8">
    <source>
        <dbReference type="ARBA" id="ARBA00022832"/>
    </source>
</evidence>
<feature type="domain" description="Thioesterase" evidence="24">
    <location>
        <begin position="55"/>
        <end position="131"/>
    </location>
</feature>
<sequence length="159" mass="18134">MRKIVNPFVESKKHDYKCFGCSPLNEHGLQLEFWDAGEEVICKWIPKKHMEGYSNILHGGIQALILDEIASWTIYAKCETAGVTANLDIKYKNPLEITDKEITVRGKVENINRRLATITTSIENHEGKVCATGTVTYFIFPQDIAKEKYNYPGVEAFYE</sequence>
<dbReference type="Proteomes" id="UP001207408">
    <property type="component" value="Unassembled WGS sequence"/>
</dbReference>
<dbReference type="InterPro" id="IPR052365">
    <property type="entry name" value="THEM4/THEM5_acyl-CoA_thioest"/>
</dbReference>
<keyword evidence="10" id="KW-0443">Lipid metabolism</keyword>
<evidence type="ECO:0000256" key="16">
    <source>
        <dbReference type="ARBA" id="ARBA00038848"/>
    </source>
</evidence>
<accession>A0AAE3MHS3</accession>
<dbReference type="AlphaFoldDB" id="A0AAE3MHS3"/>
<comment type="catalytic activity">
    <reaction evidence="19">
        <text>octanoyl-CoA + H2O = octanoate + CoA + H(+)</text>
        <dbReference type="Rhea" id="RHEA:30143"/>
        <dbReference type="ChEBI" id="CHEBI:15377"/>
        <dbReference type="ChEBI" id="CHEBI:15378"/>
        <dbReference type="ChEBI" id="CHEBI:25646"/>
        <dbReference type="ChEBI" id="CHEBI:57287"/>
        <dbReference type="ChEBI" id="CHEBI:57386"/>
    </reaction>
    <physiologicalReaction direction="left-to-right" evidence="19">
        <dbReference type="Rhea" id="RHEA:30144"/>
    </physiologicalReaction>
</comment>
<dbReference type="PANTHER" id="PTHR12418">
    <property type="entry name" value="ACYL-COENZYME A THIOESTERASE THEM4"/>
    <property type="match status" value="1"/>
</dbReference>
<evidence type="ECO:0000313" key="26">
    <source>
        <dbReference type="Proteomes" id="UP001207408"/>
    </source>
</evidence>
<keyword evidence="7" id="KW-0378">Hydrolase</keyword>
<dbReference type="EMBL" id="JAPDPI010000074">
    <property type="protein sequence ID" value="MCW3807971.1"/>
    <property type="molecule type" value="Genomic_DNA"/>
</dbReference>
<evidence type="ECO:0000256" key="14">
    <source>
        <dbReference type="ARBA" id="ARBA00037002"/>
    </source>
</evidence>
<evidence type="ECO:0000256" key="2">
    <source>
        <dbReference type="ARBA" id="ARBA00004496"/>
    </source>
</evidence>
<dbReference type="EC" id="3.1.2.2" evidence="16"/>
<comment type="catalytic activity">
    <reaction evidence="13">
        <text>(5Z,8Z,11Z,14Z)-eicosatetraenoyl-CoA + H2O = (5Z,8Z,11Z,14Z)-eicosatetraenoate + CoA + H(+)</text>
        <dbReference type="Rhea" id="RHEA:40151"/>
        <dbReference type="ChEBI" id="CHEBI:15377"/>
        <dbReference type="ChEBI" id="CHEBI:15378"/>
        <dbReference type="ChEBI" id="CHEBI:32395"/>
        <dbReference type="ChEBI" id="CHEBI:57287"/>
        <dbReference type="ChEBI" id="CHEBI:57368"/>
    </reaction>
    <physiologicalReaction direction="left-to-right" evidence="13">
        <dbReference type="Rhea" id="RHEA:40152"/>
    </physiologicalReaction>
</comment>
<dbReference type="CDD" id="cd03443">
    <property type="entry name" value="PaaI_thioesterase"/>
    <property type="match status" value="1"/>
</dbReference>
<evidence type="ECO:0000256" key="7">
    <source>
        <dbReference type="ARBA" id="ARBA00022801"/>
    </source>
</evidence>
<evidence type="ECO:0000259" key="24">
    <source>
        <dbReference type="Pfam" id="PF03061"/>
    </source>
</evidence>
<comment type="catalytic activity">
    <reaction evidence="23">
        <text>tetradecanoyl-CoA + H2O = tetradecanoate + CoA + H(+)</text>
        <dbReference type="Rhea" id="RHEA:40119"/>
        <dbReference type="ChEBI" id="CHEBI:15377"/>
        <dbReference type="ChEBI" id="CHEBI:15378"/>
        <dbReference type="ChEBI" id="CHEBI:30807"/>
        <dbReference type="ChEBI" id="CHEBI:57287"/>
        <dbReference type="ChEBI" id="CHEBI:57385"/>
    </reaction>
    <physiologicalReaction direction="left-to-right" evidence="23">
        <dbReference type="Rhea" id="RHEA:40120"/>
    </physiologicalReaction>
</comment>
<evidence type="ECO:0000256" key="6">
    <source>
        <dbReference type="ARBA" id="ARBA00022703"/>
    </source>
</evidence>
<evidence type="ECO:0000256" key="5">
    <source>
        <dbReference type="ARBA" id="ARBA00022490"/>
    </source>
</evidence>
<dbReference type="GO" id="GO:0005737">
    <property type="term" value="C:cytoplasm"/>
    <property type="evidence" value="ECO:0007669"/>
    <property type="project" value="UniProtKB-SubCell"/>
</dbReference>
<evidence type="ECO:0000256" key="12">
    <source>
        <dbReference type="ARBA" id="ARBA00023273"/>
    </source>
</evidence>
<dbReference type="GO" id="GO:0016289">
    <property type="term" value="F:acyl-CoA hydrolase activity"/>
    <property type="evidence" value="ECO:0007669"/>
    <property type="project" value="UniProtKB-ARBA"/>
</dbReference>
<keyword evidence="11" id="KW-0472">Membrane</keyword>
<comment type="caution">
    <text evidence="25">The sequence shown here is derived from an EMBL/GenBank/DDBJ whole genome shotgun (WGS) entry which is preliminary data.</text>
</comment>
<dbReference type="NCBIfam" id="TIGR00369">
    <property type="entry name" value="unchar_dom_1"/>
    <property type="match status" value="1"/>
</dbReference>
<dbReference type="InterPro" id="IPR029069">
    <property type="entry name" value="HotDog_dom_sf"/>
</dbReference>
<keyword evidence="5" id="KW-0963">Cytoplasm</keyword>
<evidence type="ECO:0000256" key="20">
    <source>
        <dbReference type="ARBA" id="ARBA00047734"/>
    </source>
</evidence>
<dbReference type="GO" id="GO:0016020">
    <property type="term" value="C:membrane"/>
    <property type="evidence" value="ECO:0007669"/>
    <property type="project" value="UniProtKB-SubCell"/>
</dbReference>
<evidence type="ECO:0000256" key="19">
    <source>
        <dbReference type="ARBA" id="ARBA00047588"/>
    </source>
</evidence>
<evidence type="ECO:0000256" key="23">
    <source>
        <dbReference type="ARBA" id="ARBA00048180"/>
    </source>
</evidence>
<comment type="catalytic activity">
    <reaction evidence="21">
        <text>decanoyl-CoA + H2O = decanoate + CoA + H(+)</text>
        <dbReference type="Rhea" id="RHEA:40059"/>
        <dbReference type="ChEBI" id="CHEBI:15377"/>
        <dbReference type="ChEBI" id="CHEBI:15378"/>
        <dbReference type="ChEBI" id="CHEBI:27689"/>
        <dbReference type="ChEBI" id="CHEBI:57287"/>
        <dbReference type="ChEBI" id="CHEBI:61430"/>
    </reaction>
    <physiologicalReaction direction="left-to-right" evidence="21">
        <dbReference type="Rhea" id="RHEA:40060"/>
    </physiologicalReaction>
</comment>
<evidence type="ECO:0000256" key="15">
    <source>
        <dbReference type="ARBA" id="ARBA00038456"/>
    </source>
</evidence>
<evidence type="ECO:0000256" key="1">
    <source>
        <dbReference type="ARBA" id="ARBA00004170"/>
    </source>
</evidence>
<evidence type="ECO:0000256" key="21">
    <source>
        <dbReference type="ARBA" id="ARBA00047969"/>
    </source>
</evidence>
<keyword evidence="6" id="KW-0053">Apoptosis</keyword>
<dbReference type="RefSeq" id="WP_301202481.1">
    <property type="nucleotide sequence ID" value="NZ_JAPDPI010000074.1"/>
</dbReference>
<keyword evidence="4" id="KW-1003">Cell membrane</keyword>
<keyword evidence="26" id="KW-1185">Reference proteome</keyword>
<keyword evidence="9" id="KW-0809">Transit peptide</keyword>
<comment type="catalytic activity">
    <reaction evidence="20">
        <text>hexadecanoyl-CoA + H2O = hexadecanoate + CoA + H(+)</text>
        <dbReference type="Rhea" id="RHEA:16645"/>
        <dbReference type="ChEBI" id="CHEBI:7896"/>
        <dbReference type="ChEBI" id="CHEBI:15377"/>
        <dbReference type="ChEBI" id="CHEBI:15378"/>
        <dbReference type="ChEBI" id="CHEBI:57287"/>
        <dbReference type="ChEBI" id="CHEBI:57379"/>
        <dbReference type="EC" id="3.1.2.2"/>
    </reaction>
    <physiologicalReaction direction="left-to-right" evidence="20">
        <dbReference type="Rhea" id="RHEA:16646"/>
    </physiologicalReaction>
</comment>
<evidence type="ECO:0000256" key="18">
    <source>
        <dbReference type="ARBA" id="ARBA00043210"/>
    </source>
</evidence>
<dbReference type="PANTHER" id="PTHR12418:SF19">
    <property type="entry name" value="ACYL-COENZYME A THIOESTERASE THEM4"/>
    <property type="match status" value="1"/>
</dbReference>
<dbReference type="InterPro" id="IPR006683">
    <property type="entry name" value="Thioestr_dom"/>
</dbReference>